<protein>
    <recommendedName>
        <fullName evidence="2">HNH nuclease domain-containing protein</fullName>
    </recommendedName>
</protein>
<evidence type="ECO:0000256" key="1">
    <source>
        <dbReference type="SAM" id="MobiDB-lite"/>
    </source>
</evidence>
<proteinExistence type="predicted"/>
<evidence type="ECO:0000313" key="4">
    <source>
        <dbReference type="Proteomes" id="UP000766486"/>
    </source>
</evidence>
<comment type="caution">
    <text evidence="3">The sequence shown here is derived from an EMBL/GenBank/DDBJ whole genome shotgun (WGS) entry which is preliminary data.</text>
</comment>
<feature type="domain" description="HNH nuclease" evidence="2">
    <location>
        <begin position="170"/>
        <end position="255"/>
    </location>
</feature>
<evidence type="ECO:0000313" key="3">
    <source>
        <dbReference type="EMBL" id="VUC33343.1"/>
    </source>
</evidence>
<accession>A0ABY6UPS3</accession>
<dbReference type="InterPro" id="IPR003615">
    <property type="entry name" value="HNH_nuc"/>
</dbReference>
<organism evidence="3 4">
    <name type="scientific">Bionectria ochroleuca</name>
    <name type="common">Gliocladium roseum</name>
    <dbReference type="NCBI Taxonomy" id="29856"/>
    <lineage>
        <taxon>Eukaryota</taxon>
        <taxon>Fungi</taxon>
        <taxon>Dikarya</taxon>
        <taxon>Ascomycota</taxon>
        <taxon>Pezizomycotina</taxon>
        <taxon>Sordariomycetes</taxon>
        <taxon>Hypocreomycetidae</taxon>
        <taxon>Hypocreales</taxon>
        <taxon>Bionectriaceae</taxon>
        <taxon>Clonostachys</taxon>
    </lineage>
</organism>
<dbReference type="EMBL" id="CABFNS010000862">
    <property type="protein sequence ID" value="VUC33343.1"/>
    <property type="molecule type" value="Genomic_DNA"/>
</dbReference>
<sequence length="454" mass="51018">MRQYTNQEILEVREALGRFIDRESGHPCDRSFLLRFLEHELPMNASVEEVHESIPDQLKRIKLIHDAESALREEYGDSFTLKHIHQVMILLLGGGLLQSHVISGNSRALKKILNHAEPLLARFLQTDTDSPLPPDVVPLSDDLDLPDETRPKYRSKTQRKKAQIRDNNRCLITGAIDPDVCHIVPFIFNDTIEHRKDTLAILSGILPYMMPADDIANITMLLWPRGQLAASDKLFNLLCLAPHAHRYWSRGYFALKWVGAELPEPHATDTTVQLQFQWSVKSLAKALDNALHKVPGKYAKKGDAFRPVDIGAMTSQQMSDVLDDCLDGSSITSSTHPRYSSPTDAKPLLRHDYSGLPIKSGHIVKVTSVPTEDVPKMKLMIELQDICIRLASMSGAAEAVDYLDPRPPPEPIMEWDSQGNMVFYDSDSLSEFPISDDDSDDEKEEEGGEPLPFV</sequence>
<dbReference type="Proteomes" id="UP000766486">
    <property type="component" value="Unassembled WGS sequence"/>
</dbReference>
<dbReference type="Pfam" id="PF13391">
    <property type="entry name" value="HNH_2"/>
    <property type="match status" value="1"/>
</dbReference>
<keyword evidence="4" id="KW-1185">Reference proteome</keyword>
<name>A0ABY6UPS3_BIOOC</name>
<reference evidence="3 4" key="1">
    <citation type="submission" date="2019-06" db="EMBL/GenBank/DDBJ databases">
        <authorList>
            <person name="Broberg M."/>
        </authorList>
    </citation>
    <scope>NUCLEOTIDE SEQUENCE [LARGE SCALE GENOMIC DNA]</scope>
</reference>
<feature type="region of interest" description="Disordered" evidence="1">
    <location>
        <begin position="426"/>
        <end position="454"/>
    </location>
</feature>
<gene>
    <name evidence="3" type="ORF">CLO192961_LOCUS346728</name>
</gene>
<feature type="region of interest" description="Disordered" evidence="1">
    <location>
        <begin position="131"/>
        <end position="152"/>
    </location>
</feature>
<feature type="compositionally biased region" description="Acidic residues" evidence="1">
    <location>
        <begin position="434"/>
        <end position="448"/>
    </location>
</feature>
<evidence type="ECO:0000259" key="2">
    <source>
        <dbReference type="Pfam" id="PF13391"/>
    </source>
</evidence>